<sequence>MKVFMTLFFFLLIGLYAFKFLQLLVKMKQKPVLPLTNEELQDIRKNPQTPVEFPTFSNHKTGLIIYALLLVYLSVMVWMGVFYWDIEWALYLCIFLPLIHTNNLLNLFAVLDDGLLCGTRFVHWKSIKSFQFIPIDQNHKFYGYGKEVNGGYELKIQTKFLPVSCIVTSDSMKEKLTVIMEDRSTQIERDLNHTI</sequence>
<keyword evidence="1" id="KW-0472">Membrane</keyword>
<organism evidence="2 3">
    <name type="scientific">Cytobacillus gottheilii</name>
    <dbReference type="NCBI Taxonomy" id="859144"/>
    <lineage>
        <taxon>Bacteria</taxon>
        <taxon>Bacillati</taxon>
        <taxon>Bacillota</taxon>
        <taxon>Bacilli</taxon>
        <taxon>Bacillales</taxon>
        <taxon>Bacillaceae</taxon>
        <taxon>Cytobacillus</taxon>
    </lineage>
</organism>
<gene>
    <name evidence="2" type="ORF">J1899_04555</name>
</gene>
<evidence type="ECO:0000313" key="2">
    <source>
        <dbReference type="EMBL" id="QVY62379.1"/>
    </source>
</evidence>
<dbReference type="EMBL" id="CP071709">
    <property type="protein sequence ID" value="QVY62379.1"/>
    <property type="molecule type" value="Genomic_DNA"/>
</dbReference>
<feature type="transmembrane region" description="Helical" evidence="1">
    <location>
        <begin position="63"/>
        <end position="83"/>
    </location>
</feature>
<keyword evidence="3" id="KW-1185">Reference proteome</keyword>
<keyword evidence="1" id="KW-0812">Transmembrane</keyword>
<proteinExistence type="predicted"/>
<name>A0ABX8FEE1_9BACI</name>
<dbReference type="Proteomes" id="UP000679247">
    <property type="component" value="Chromosome"/>
</dbReference>
<feature type="transmembrane region" description="Helical" evidence="1">
    <location>
        <begin position="89"/>
        <end position="111"/>
    </location>
</feature>
<protein>
    <recommendedName>
        <fullName evidence="4">DUF5673 domain-containing protein</fullName>
    </recommendedName>
</protein>
<evidence type="ECO:0000313" key="3">
    <source>
        <dbReference type="Proteomes" id="UP000679247"/>
    </source>
</evidence>
<accession>A0ABX8FEE1</accession>
<keyword evidence="1" id="KW-1133">Transmembrane helix</keyword>
<feature type="transmembrane region" description="Helical" evidence="1">
    <location>
        <begin position="6"/>
        <end position="25"/>
    </location>
</feature>
<reference evidence="2 3" key="1">
    <citation type="submission" date="2021-03" db="EMBL/GenBank/DDBJ databases">
        <title>The first data on the complete genome of the tetrodotoxin-producing bacterium.</title>
        <authorList>
            <person name="Melnikova D.I."/>
            <person name="Nijland R."/>
            <person name="Magarlamov T.Y."/>
        </authorList>
    </citation>
    <scope>NUCLEOTIDE SEQUENCE [LARGE SCALE GENOMIC DNA]</scope>
    <source>
        <strain evidence="2 3">1839</strain>
    </source>
</reference>
<dbReference type="RefSeq" id="WP_214477868.1">
    <property type="nucleotide sequence ID" value="NZ_CP071709.1"/>
</dbReference>
<evidence type="ECO:0008006" key="4">
    <source>
        <dbReference type="Google" id="ProtNLM"/>
    </source>
</evidence>
<evidence type="ECO:0000256" key="1">
    <source>
        <dbReference type="SAM" id="Phobius"/>
    </source>
</evidence>